<organism evidence="1 2">
    <name type="scientific">Eiseniibacteriota bacterium</name>
    <dbReference type="NCBI Taxonomy" id="2212470"/>
    <lineage>
        <taxon>Bacteria</taxon>
        <taxon>Candidatus Eiseniibacteriota</taxon>
    </lineage>
</organism>
<dbReference type="EMBL" id="JAGQHS010000087">
    <property type="protein sequence ID" value="MCA9757205.1"/>
    <property type="molecule type" value="Genomic_DNA"/>
</dbReference>
<dbReference type="PANTHER" id="PTHR46928:SF1">
    <property type="entry name" value="MESENCHYME-SPECIFIC CELL SURFACE GLYCOPROTEIN"/>
    <property type="match status" value="1"/>
</dbReference>
<dbReference type="InterPro" id="IPR052956">
    <property type="entry name" value="Mesenchyme-surface_protein"/>
</dbReference>
<accession>A0A956SE61</accession>
<dbReference type="SUPFAM" id="SSF75011">
    <property type="entry name" value="3-carboxy-cis,cis-mucoante lactonizing enzyme"/>
    <property type="match status" value="1"/>
</dbReference>
<reference evidence="1" key="2">
    <citation type="journal article" date="2021" name="Microbiome">
        <title>Successional dynamics and alternative stable states in a saline activated sludge microbial community over 9 years.</title>
        <authorList>
            <person name="Wang Y."/>
            <person name="Ye J."/>
            <person name="Ju F."/>
            <person name="Liu L."/>
            <person name="Boyd J.A."/>
            <person name="Deng Y."/>
            <person name="Parks D.H."/>
            <person name="Jiang X."/>
            <person name="Yin X."/>
            <person name="Woodcroft B.J."/>
            <person name="Tyson G.W."/>
            <person name="Hugenholtz P."/>
            <person name="Polz M.F."/>
            <person name="Zhang T."/>
        </authorList>
    </citation>
    <scope>NUCLEOTIDE SEQUENCE</scope>
    <source>
        <strain evidence="1">HKST-UBA02</strain>
    </source>
</reference>
<sequence length="693" mass="71230">MSGSYSYLLSDEGSLHVVDIADPARPSIVGSDDTLEYGLRDLAVSGGHAYVVGTIAGLEVVDITNPATPLRVGGLEVPGEAWGVAVSGSFAYVAARGGGLHVVDITDPFNPQIVGALPALDDARKVVVVGAYAYVAGGYQGFHVIDITDPTTPQLVAAAGTTRTAVSVAISGNYAYVVENGYPTLTNILKVIDISDPGVPEVVGVGIMPGRSSDVAVLGNAAYLASTNLGLQAVDITDPTSPEPMGGVDMDGTGWGIAISGTLAFVAQGLFDLQVFDITGQEPVQLVGQVEVPEIDGPVVVAGSYAFALDDDLGGQSRLFSIDISDPVSPEVVGVADSLGSSVVDVAVAGNYAYIASNGSVDLQIVDISDPLNLERVGSLVTPGVINSVAVSGNYAYLGGGRCVVDVSDPMNPQLVALPVLGVDGFATAVSEDYLLASGNGEGGKTVYVIDISDPVDPQVLGSPGGLPYPATAEAIEISGNFAYVAAGTGGFLVIDFSNPSQPQLVAELETGEIAAYDVDLSRSHAYVANWTGGLRVIDISNPTNPMVVGGFDPELTMSGVAVADNCVVTTAYSKLMTLELQCESTAGVTPGEAGATMHHSKAVFLEQNFPNPCSPKTSFAFSLPHAGHVSLKVYDVRGSHVATLIDGLFPAGRSKAEWWGLDGHGIAVPAGVYFARLATQDETRAVKLTLTR</sequence>
<dbReference type="InterPro" id="IPR015943">
    <property type="entry name" value="WD40/YVTN_repeat-like_dom_sf"/>
</dbReference>
<dbReference type="Gene3D" id="2.60.40.4070">
    <property type="match status" value="1"/>
</dbReference>
<proteinExistence type="predicted"/>
<evidence type="ECO:0000313" key="1">
    <source>
        <dbReference type="EMBL" id="MCA9757205.1"/>
    </source>
</evidence>
<dbReference type="Proteomes" id="UP000739538">
    <property type="component" value="Unassembled WGS sequence"/>
</dbReference>
<evidence type="ECO:0000313" key="2">
    <source>
        <dbReference type="Proteomes" id="UP000739538"/>
    </source>
</evidence>
<dbReference type="Gene3D" id="2.130.10.10">
    <property type="entry name" value="YVTN repeat-like/Quinoprotein amine dehydrogenase"/>
    <property type="match status" value="2"/>
</dbReference>
<reference evidence="1" key="1">
    <citation type="submission" date="2020-04" db="EMBL/GenBank/DDBJ databases">
        <authorList>
            <person name="Zhang T."/>
        </authorList>
    </citation>
    <scope>NUCLEOTIDE SEQUENCE</scope>
    <source>
        <strain evidence="1">HKST-UBA02</strain>
    </source>
</reference>
<protein>
    <recommendedName>
        <fullName evidence="3">T9SS type A sorting domain-containing protein</fullName>
    </recommendedName>
</protein>
<gene>
    <name evidence="1" type="ORF">KDA27_15475</name>
</gene>
<comment type="caution">
    <text evidence="1">The sequence shown here is derived from an EMBL/GenBank/DDBJ whole genome shotgun (WGS) entry which is preliminary data.</text>
</comment>
<dbReference type="PANTHER" id="PTHR46928">
    <property type="entry name" value="MESENCHYME-SPECIFIC CELL SURFACE GLYCOPROTEIN"/>
    <property type="match status" value="1"/>
</dbReference>
<dbReference type="AlphaFoldDB" id="A0A956SE61"/>
<evidence type="ECO:0008006" key="3">
    <source>
        <dbReference type="Google" id="ProtNLM"/>
    </source>
</evidence>
<dbReference type="Pfam" id="PF08309">
    <property type="entry name" value="LVIVD"/>
    <property type="match status" value="10"/>
</dbReference>
<dbReference type="SUPFAM" id="SSF50969">
    <property type="entry name" value="YVTN repeat-like/Quinoprotein amine dehydrogenase"/>
    <property type="match status" value="1"/>
</dbReference>
<name>A0A956SE61_UNCEI</name>
<dbReference type="InterPro" id="IPR013211">
    <property type="entry name" value="LVIVD"/>
</dbReference>
<dbReference type="InterPro" id="IPR011044">
    <property type="entry name" value="Quino_amine_DH_bsu"/>
</dbReference>